<dbReference type="OrthoDB" id="41277at10239"/>
<evidence type="ECO:0000313" key="1">
    <source>
        <dbReference type="EMBL" id="ADX88012.1"/>
    </source>
</evidence>
<accession>F1D1L8</accession>
<dbReference type="GeneID" id="10228675"/>
<keyword evidence="2" id="KW-1185">Reference proteome</keyword>
<gene>
    <name evidence="1" type="primary">ORF194</name>
</gene>
<dbReference type="RefSeq" id="YP_004251137.1">
    <property type="nucleotide sequence ID" value="NC_015157.1"/>
</dbReference>
<dbReference type="Proteomes" id="UP000007502">
    <property type="component" value="Segment"/>
</dbReference>
<proteinExistence type="predicted"/>
<dbReference type="KEGG" id="vg:10228675"/>
<sequence length="102" mass="11825">MYKYECSYCGDPLCPELCPEAKAAHKRWVESDEFKSLIENRCTNHHTLVDRTGKEITVGCEIIHTSFPRQKVKVYEKDDELYAGFVKVNSYHSSVLEVVDEH</sequence>
<name>F1D1L8_9CAUD</name>
<organism evidence="1 2">
    <name type="scientific">Vibrio phage ICP1</name>
    <dbReference type="NCBI Taxonomy" id="979525"/>
    <lineage>
        <taxon>Viruses</taxon>
        <taxon>Duplodnaviria</taxon>
        <taxon>Heunggongvirae</taxon>
        <taxon>Uroviricota</taxon>
        <taxon>Caudoviricetes</taxon>
        <taxon>Mohonavirus</taxon>
        <taxon>Mohonavirus ICP1</taxon>
    </lineage>
</organism>
<evidence type="ECO:0000313" key="2">
    <source>
        <dbReference type="Proteomes" id="UP000007502"/>
    </source>
</evidence>
<protein>
    <submittedName>
        <fullName evidence="1">Uncharacterized protein ORF194</fullName>
    </submittedName>
</protein>
<reference evidence="1 2" key="1">
    <citation type="journal article" date="2011" name="MBio">
        <title>Evidence of a dominant lineage of Vibrio cholerae-specific lytic bacteriophages shed by cholera patients over a 10-year period in Dhaka, Bangladesh.</title>
        <authorList>
            <person name="Seed K.D."/>
            <person name="Bodi K.L."/>
            <person name="Kropinski A.M."/>
            <person name="Ackermann H.W."/>
            <person name="Calderwood S.B."/>
            <person name="Qadri F."/>
            <person name="Camilli A."/>
        </authorList>
    </citation>
    <scope>NUCLEOTIDE SEQUENCE [LARGE SCALE GENOMIC DNA]</scope>
</reference>
<dbReference type="EMBL" id="HQ641347">
    <property type="protein sequence ID" value="ADX88012.1"/>
    <property type="molecule type" value="Genomic_DNA"/>
</dbReference>